<protein>
    <recommendedName>
        <fullName evidence="9">TIGR00374 family protein</fullName>
    </recommendedName>
</protein>
<keyword evidence="5 6" id="KW-0472">Membrane</keyword>
<evidence type="ECO:0000313" key="8">
    <source>
        <dbReference type="Proteomes" id="UP000228711"/>
    </source>
</evidence>
<dbReference type="AlphaFoldDB" id="A0A2H0YVS4"/>
<sequence length="312" mass="34885">MKKVILFFLSLIVGVALFIAVFRYIGVEAFKEAFKSFSWWTIGVVAVLAYAQTFVGIYRWKLILRAQGDNVTIKQLVAPKFAGLTVSYLTPGPNVGGEPVSAYFLKRNAGIGYSKGFASILVDKILDFTYPIPFLIAAMVYAFFKYDISWQAIGVFVFTLLVLIVLLAVFYVQTYRGIGFFSSVIRVLRLHRFKRMQKMIDKMLHFEELIIKFFNHQKELFAKGLILSLIGGIIVLLQFVIVLISLGIEANIVQILMMMVFMILSSFMPIPAGLGSYEAGQVIVFSALGYTASIGVAFALILRAVEVFKLGL</sequence>
<evidence type="ECO:0000256" key="3">
    <source>
        <dbReference type="ARBA" id="ARBA00022692"/>
    </source>
</evidence>
<gene>
    <name evidence="7" type="ORF">COT25_00940</name>
</gene>
<evidence type="ECO:0008006" key="9">
    <source>
        <dbReference type="Google" id="ProtNLM"/>
    </source>
</evidence>
<feature type="transmembrane region" description="Helical" evidence="6">
    <location>
        <begin position="252"/>
        <end position="270"/>
    </location>
</feature>
<dbReference type="EMBL" id="PEXV01000038">
    <property type="protein sequence ID" value="PIS41833.1"/>
    <property type="molecule type" value="Genomic_DNA"/>
</dbReference>
<dbReference type="GO" id="GO:0005886">
    <property type="term" value="C:plasma membrane"/>
    <property type="evidence" value="ECO:0007669"/>
    <property type="project" value="UniProtKB-SubCell"/>
</dbReference>
<dbReference type="NCBIfam" id="TIGR00374">
    <property type="entry name" value="flippase-like domain"/>
    <property type="match status" value="1"/>
</dbReference>
<evidence type="ECO:0000256" key="6">
    <source>
        <dbReference type="SAM" id="Phobius"/>
    </source>
</evidence>
<evidence type="ECO:0000256" key="2">
    <source>
        <dbReference type="ARBA" id="ARBA00022475"/>
    </source>
</evidence>
<name>A0A2H0YVS4_9BACT</name>
<accession>A0A2H0YVS4</accession>
<feature type="non-terminal residue" evidence="7">
    <location>
        <position position="312"/>
    </location>
</feature>
<feature type="transmembrane region" description="Helical" evidence="6">
    <location>
        <begin position="5"/>
        <end position="25"/>
    </location>
</feature>
<comment type="subcellular location">
    <subcellularLocation>
        <location evidence="1">Cell membrane</location>
        <topology evidence="1">Multi-pass membrane protein</topology>
    </subcellularLocation>
</comment>
<reference evidence="8" key="1">
    <citation type="submission" date="2017-09" db="EMBL/GenBank/DDBJ databases">
        <title>Depth-based differentiation of microbial function through sediment-hosted aquifers and enrichment of novel symbionts in the deep terrestrial subsurface.</title>
        <authorList>
            <person name="Probst A.J."/>
            <person name="Ladd B."/>
            <person name="Jarett J.K."/>
            <person name="Geller-Mcgrath D.E."/>
            <person name="Sieber C.M.K."/>
            <person name="Emerson J.B."/>
            <person name="Anantharaman K."/>
            <person name="Thomas B.C."/>
            <person name="Malmstrom R."/>
            <person name="Stieglmeier M."/>
            <person name="Klingl A."/>
            <person name="Woyke T."/>
            <person name="Ryan C.M."/>
            <person name="Banfield J.F."/>
        </authorList>
    </citation>
    <scope>NUCLEOTIDE SEQUENCE [LARGE SCALE GENOMIC DNA]</scope>
</reference>
<feature type="transmembrane region" description="Helical" evidence="6">
    <location>
        <begin position="150"/>
        <end position="172"/>
    </location>
</feature>
<comment type="caution">
    <text evidence="7">The sequence shown here is derived from an EMBL/GenBank/DDBJ whole genome shotgun (WGS) entry which is preliminary data.</text>
</comment>
<keyword evidence="4 6" id="KW-1133">Transmembrane helix</keyword>
<keyword evidence="2" id="KW-1003">Cell membrane</keyword>
<dbReference type="Proteomes" id="UP000228711">
    <property type="component" value="Unassembled WGS sequence"/>
</dbReference>
<feature type="transmembrane region" description="Helical" evidence="6">
    <location>
        <begin position="282"/>
        <end position="302"/>
    </location>
</feature>
<evidence type="ECO:0000256" key="5">
    <source>
        <dbReference type="ARBA" id="ARBA00023136"/>
    </source>
</evidence>
<dbReference type="InterPro" id="IPR022791">
    <property type="entry name" value="L-PG_synthase/AglD"/>
</dbReference>
<evidence type="ECO:0000256" key="4">
    <source>
        <dbReference type="ARBA" id="ARBA00022989"/>
    </source>
</evidence>
<evidence type="ECO:0000313" key="7">
    <source>
        <dbReference type="EMBL" id="PIS41833.1"/>
    </source>
</evidence>
<feature type="transmembrane region" description="Helical" evidence="6">
    <location>
        <begin position="125"/>
        <end position="144"/>
    </location>
</feature>
<proteinExistence type="predicted"/>
<organism evidence="7 8">
    <name type="scientific">Candidatus Kerfeldbacteria bacterium CG08_land_8_20_14_0_20_42_7</name>
    <dbReference type="NCBI Taxonomy" id="2014245"/>
    <lineage>
        <taxon>Bacteria</taxon>
        <taxon>Candidatus Kerfeldiibacteriota</taxon>
    </lineage>
</organism>
<feature type="transmembrane region" description="Helical" evidence="6">
    <location>
        <begin position="37"/>
        <end position="58"/>
    </location>
</feature>
<dbReference type="Pfam" id="PF03706">
    <property type="entry name" value="LPG_synthase_TM"/>
    <property type="match status" value="1"/>
</dbReference>
<dbReference type="PANTHER" id="PTHR39087:SF2">
    <property type="entry name" value="UPF0104 MEMBRANE PROTEIN MJ1595"/>
    <property type="match status" value="1"/>
</dbReference>
<evidence type="ECO:0000256" key="1">
    <source>
        <dbReference type="ARBA" id="ARBA00004651"/>
    </source>
</evidence>
<feature type="transmembrane region" description="Helical" evidence="6">
    <location>
        <begin position="220"/>
        <end position="246"/>
    </location>
</feature>
<keyword evidence="3 6" id="KW-0812">Transmembrane</keyword>
<dbReference type="PANTHER" id="PTHR39087">
    <property type="entry name" value="UPF0104 MEMBRANE PROTEIN MJ1595"/>
    <property type="match status" value="1"/>
</dbReference>